<dbReference type="InterPro" id="IPR033031">
    <property type="entry name" value="Scc2/Nipped-B"/>
</dbReference>
<dbReference type="OrthoDB" id="418242at2759"/>
<evidence type="ECO:0000313" key="2">
    <source>
        <dbReference type="Proteomes" id="UP000035740"/>
    </source>
</evidence>
<dbReference type="Proteomes" id="UP000035740">
    <property type="component" value="Unassembled WGS sequence"/>
</dbReference>
<dbReference type="GO" id="GO:0003682">
    <property type="term" value="F:chromatin binding"/>
    <property type="evidence" value="ECO:0007669"/>
    <property type="project" value="TreeGrafter"/>
</dbReference>
<dbReference type="GO" id="GO:0010468">
    <property type="term" value="P:regulation of gene expression"/>
    <property type="evidence" value="ECO:0007669"/>
    <property type="project" value="InterPro"/>
</dbReference>
<sequence length="81" mass="9130">MNSMYGIAVCLAATTLQLLWKLKRHLKIMYSLDDVRCQTFSPTEPPKSGESLSRQNIPFNIGDINTNLRSTSEELTQRSGI</sequence>
<dbReference type="GO" id="GO:0140588">
    <property type="term" value="P:chromatin looping"/>
    <property type="evidence" value="ECO:0007669"/>
    <property type="project" value="InterPro"/>
</dbReference>
<dbReference type="GO" id="GO:0034087">
    <property type="term" value="P:establishment of mitotic sister chromatid cohesion"/>
    <property type="evidence" value="ECO:0007669"/>
    <property type="project" value="TreeGrafter"/>
</dbReference>
<dbReference type="PANTHER" id="PTHR21704:SF18">
    <property type="entry name" value="NIPPED-B-LIKE PROTEIN"/>
    <property type="match status" value="1"/>
</dbReference>
<dbReference type="GO" id="GO:1990414">
    <property type="term" value="P:replication-born double-strand break repair via sister chromatid exchange"/>
    <property type="evidence" value="ECO:0007669"/>
    <property type="project" value="TreeGrafter"/>
</dbReference>
<name>A0A0J8BGT7_BETVV</name>
<dbReference type="AlphaFoldDB" id="A0A0J8BGT7"/>
<dbReference type="GO" id="GO:0071169">
    <property type="term" value="P:establishment of protein localization to chromatin"/>
    <property type="evidence" value="ECO:0007669"/>
    <property type="project" value="TreeGrafter"/>
</dbReference>
<reference evidence="1 2" key="1">
    <citation type="journal article" date="2014" name="Nature">
        <title>The genome of the recently domesticated crop plant sugar beet (Beta vulgaris).</title>
        <authorList>
            <person name="Dohm J.C."/>
            <person name="Minoche A.E."/>
            <person name="Holtgrawe D."/>
            <person name="Capella-Gutierrez S."/>
            <person name="Zakrzewski F."/>
            <person name="Tafer H."/>
            <person name="Rupp O."/>
            <person name="Sorensen T.R."/>
            <person name="Stracke R."/>
            <person name="Reinhardt R."/>
            <person name="Goesmann A."/>
            <person name="Kraft T."/>
            <person name="Schulz B."/>
            <person name="Stadler P.F."/>
            <person name="Schmidt T."/>
            <person name="Gabaldon T."/>
            <person name="Lehrach H."/>
            <person name="Weisshaar B."/>
            <person name="Himmelbauer H."/>
        </authorList>
    </citation>
    <scope>NUCLEOTIDE SEQUENCE [LARGE SCALE GENOMIC DNA]</scope>
    <source>
        <tissue evidence="1">Taproot</tissue>
    </source>
</reference>
<dbReference type="EMBL" id="KQ090224">
    <property type="protein sequence ID" value="KMS99272.1"/>
    <property type="molecule type" value="Genomic_DNA"/>
</dbReference>
<dbReference type="GO" id="GO:0061775">
    <property type="term" value="F:cohesin loader activity"/>
    <property type="evidence" value="ECO:0007669"/>
    <property type="project" value="InterPro"/>
</dbReference>
<keyword evidence="2" id="KW-1185">Reference proteome</keyword>
<dbReference type="GO" id="GO:0090694">
    <property type="term" value="C:Scc2-Scc4 cohesin loading complex"/>
    <property type="evidence" value="ECO:0007669"/>
    <property type="project" value="TreeGrafter"/>
</dbReference>
<gene>
    <name evidence="1" type="ORF">BVRB_2g046410</name>
</gene>
<evidence type="ECO:0000313" key="1">
    <source>
        <dbReference type="EMBL" id="KMS99272.1"/>
    </source>
</evidence>
<protein>
    <submittedName>
        <fullName evidence="1">Uncharacterized protein</fullName>
    </submittedName>
</protein>
<dbReference type="Gramene" id="KMS99272">
    <property type="protein sequence ID" value="KMS99272"/>
    <property type="gene ID" value="BVRB_2g046410"/>
</dbReference>
<accession>A0A0J8BGT7</accession>
<proteinExistence type="predicted"/>
<dbReference type="PANTHER" id="PTHR21704">
    <property type="entry name" value="NIPPED-B-LIKE PROTEIN DELANGIN SCC2-RELATED"/>
    <property type="match status" value="1"/>
</dbReference>
<organism evidence="1 2">
    <name type="scientific">Beta vulgaris subsp. vulgaris</name>
    <name type="common">Beet</name>
    <dbReference type="NCBI Taxonomy" id="3555"/>
    <lineage>
        <taxon>Eukaryota</taxon>
        <taxon>Viridiplantae</taxon>
        <taxon>Streptophyta</taxon>
        <taxon>Embryophyta</taxon>
        <taxon>Tracheophyta</taxon>
        <taxon>Spermatophyta</taxon>
        <taxon>Magnoliopsida</taxon>
        <taxon>eudicotyledons</taxon>
        <taxon>Gunneridae</taxon>
        <taxon>Pentapetalae</taxon>
        <taxon>Caryophyllales</taxon>
        <taxon>Chenopodiaceae</taxon>
        <taxon>Betoideae</taxon>
        <taxon>Beta</taxon>
    </lineage>
</organism>